<gene>
    <name evidence="1" type="ORF">GCM10010384_68890</name>
</gene>
<dbReference type="RefSeq" id="WP_190201926.1">
    <property type="nucleotide sequence ID" value="NZ_BMWE01000056.1"/>
</dbReference>
<organism evidence="1 2">
    <name type="scientific">Streptomyces djakartensis</name>
    <dbReference type="NCBI Taxonomy" id="68193"/>
    <lineage>
        <taxon>Bacteria</taxon>
        <taxon>Bacillati</taxon>
        <taxon>Actinomycetota</taxon>
        <taxon>Actinomycetes</taxon>
        <taxon>Kitasatosporales</taxon>
        <taxon>Streptomycetaceae</taxon>
        <taxon>Streptomyces</taxon>
    </lineage>
</organism>
<dbReference type="Proteomes" id="UP000653308">
    <property type="component" value="Unassembled WGS sequence"/>
</dbReference>
<dbReference type="EMBL" id="BMWE01000056">
    <property type="protein sequence ID" value="GGY53856.1"/>
    <property type="molecule type" value="Genomic_DNA"/>
</dbReference>
<name>A0ABQ3AKI3_9ACTN</name>
<protein>
    <submittedName>
        <fullName evidence="1">Uncharacterized protein</fullName>
    </submittedName>
</protein>
<accession>A0ABQ3AKI3</accession>
<keyword evidence="2" id="KW-1185">Reference proteome</keyword>
<reference evidence="2" key="1">
    <citation type="journal article" date="2019" name="Int. J. Syst. Evol. Microbiol.">
        <title>The Global Catalogue of Microorganisms (GCM) 10K type strain sequencing project: providing services to taxonomists for standard genome sequencing and annotation.</title>
        <authorList>
            <consortium name="The Broad Institute Genomics Platform"/>
            <consortium name="The Broad Institute Genome Sequencing Center for Infectious Disease"/>
            <person name="Wu L."/>
            <person name="Ma J."/>
        </authorList>
    </citation>
    <scope>NUCLEOTIDE SEQUENCE [LARGE SCALE GENOMIC DNA]</scope>
    <source>
        <strain evidence="2">JCM 4957</strain>
    </source>
</reference>
<evidence type="ECO:0000313" key="1">
    <source>
        <dbReference type="EMBL" id="GGY53856.1"/>
    </source>
</evidence>
<comment type="caution">
    <text evidence="1">The sequence shown here is derived from an EMBL/GenBank/DDBJ whole genome shotgun (WGS) entry which is preliminary data.</text>
</comment>
<proteinExistence type="predicted"/>
<sequence length="107" mass="12685">MSKLILERRKENIREIKVWYLQSQKLYEEKMVEINKTSKVLFSGPVSSMVACWRNALLLVRRSYRISKESRISLRNLQHNTRDINAVNDLELGQGVKFIIIELCFEK</sequence>
<evidence type="ECO:0000313" key="2">
    <source>
        <dbReference type="Proteomes" id="UP000653308"/>
    </source>
</evidence>